<evidence type="ECO:0000259" key="6">
    <source>
        <dbReference type="PROSITE" id="PS51935"/>
    </source>
</evidence>
<dbReference type="SUPFAM" id="SSF54001">
    <property type="entry name" value="Cysteine proteinases"/>
    <property type="match status" value="1"/>
</dbReference>
<accession>A0A285BUX2</accession>
<evidence type="ECO:0000256" key="3">
    <source>
        <dbReference type="ARBA" id="ARBA00022729"/>
    </source>
</evidence>
<organism evidence="7 8">
    <name type="scientific">Nitrosomonas ureae</name>
    <dbReference type="NCBI Taxonomy" id="44577"/>
    <lineage>
        <taxon>Bacteria</taxon>
        <taxon>Pseudomonadati</taxon>
        <taxon>Pseudomonadota</taxon>
        <taxon>Betaproteobacteria</taxon>
        <taxon>Nitrosomonadales</taxon>
        <taxon>Nitrosomonadaceae</taxon>
        <taxon>Nitrosomonas</taxon>
    </lineage>
</organism>
<keyword evidence="3" id="KW-0732">Signal</keyword>
<dbReference type="PANTHER" id="PTHR47360">
    <property type="entry name" value="MUREIN DD-ENDOPEPTIDASE MEPS/MUREIN LD-CARBOXYPEPTIDASE"/>
    <property type="match status" value="1"/>
</dbReference>
<reference evidence="7 8" key="1">
    <citation type="submission" date="2017-08" db="EMBL/GenBank/DDBJ databases">
        <authorList>
            <person name="de Groot N.N."/>
        </authorList>
    </citation>
    <scope>NUCLEOTIDE SEQUENCE [LARGE SCALE GENOMIC DNA]</scope>
    <source>
        <strain evidence="7 8">Nm15</strain>
    </source>
</reference>
<dbReference type="RefSeq" id="WP_096291896.1">
    <property type="nucleotide sequence ID" value="NZ_LT907782.1"/>
</dbReference>
<evidence type="ECO:0000256" key="5">
    <source>
        <dbReference type="ARBA" id="ARBA00022807"/>
    </source>
</evidence>
<evidence type="ECO:0000256" key="1">
    <source>
        <dbReference type="ARBA" id="ARBA00007074"/>
    </source>
</evidence>
<dbReference type="InterPro" id="IPR038765">
    <property type="entry name" value="Papain-like_cys_pep_sf"/>
</dbReference>
<dbReference type="Proteomes" id="UP000242498">
    <property type="component" value="Chromosome I"/>
</dbReference>
<proteinExistence type="inferred from homology"/>
<name>A0A285BUX2_9PROT</name>
<dbReference type="EMBL" id="LT907782">
    <property type="protein sequence ID" value="SNX59091.1"/>
    <property type="molecule type" value="Genomic_DNA"/>
</dbReference>
<protein>
    <submittedName>
        <fullName evidence="7">Lipoprotein Spr/probable lipoprotein NlpC</fullName>
    </submittedName>
</protein>
<dbReference type="OrthoDB" id="9807055at2"/>
<gene>
    <name evidence="7" type="ORF">SAMN06296273_0535</name>
</gene>
<evidence type="ECO:0000256" key="2">
    <source>
        <dbReference type="ARBA" id="ARBA00022670"/>
    </source>
</evidence>
<evidence type="ECO:0000313" key="7">
    <source>
        <dbReference type="EMBL" id="SNX59091.1"/>
    </source>
</evidence>
<feature type="domain" description="NlpC/P60" evidence="6">
    <location>
        <begin position="45"/>
        <end position="165"/>
    </location>
</feature>
<dbReference type="PROSITE" id="PS51935">
    <property type="entry name" value="NLPC_P60"/>
    <property type="match status" value="1"/>
</dbReference>
<dbReference type="Gene3D" id="3.90.1720.10">
    <property type="entry name" value="endopeptidase domain like (from Nostoc punctiforme)"/>
    <property type="match status" value="1"/>
</dbReference>
<dbReference type="PANTHER" id="PTHR47360:SF1">
    <property type="entry name" value="ENDOPEPTIDASE NLPC-RELATED"/>
    <property type="match status" value="1"/>
</dbReference>
<evidence type="ECO:0000256" key="4">
    <source>
        <dbReference type="ARBA" id="ARBA00022801"/>
    </source>
</evidence>
<dbReference type="GO" id="GO:0006508">
    <property type="term" value="P:proteolysis"/>
    <property type="evidence" value="ECO:0007669"/>
    <property type="project" value="UniProtKB-KW"/>
</dbReference>
<dbReference type="PROSITE" id="PS51257">
    <property type="entry name" value="PROKAR_LIPOPROTEIN"/>
    <property type="match status" value="1"/>
</dbReference>
<keyword evidence="2" id="KW-0645">Protease</keyword>
<keyword evidence="4" id="KW-0378">Hydrolase</keyword>
<comment type="similarity">
    <text evidence="1">Belongs to the peptidase C40 family.</text>
</comment>
<dbReference type="GO" id="GO:0008234">
    <property type="term" value="F:cysteine-type peptidase activity"/>
    <property type="evidence" value="ECO:0007669"/>
    <property type="project" value="UniProtKB-KW"/>
</dbReference>
<evidence type="ECO:0000313" key="8">
    <source>
        <dbReference type="Proteomes" id="UP000242498"/>
    </source>
</evidence>
<dbReference type="InterPro" id="IPR052062">
    <property type="entry name" value="Murein_DD/LD_carboxypeptidase"/>
</dbReference>
<dbReference type="AlphaFoldDB" id="A0A285BUX2"/>
<dbReference type="Pfam" id="PF00877">
    <property type="entry name" value="NLPC_P60"/>
    <property type="match status" value="1"/>
</dbReference>
<sequence length="165" mass="19244">MKRYVGRSIIFIGVSFLVGCESIQEGSIYKQNYRPTVSKPLLDPNNMRKVLYSHYDEWQGVRYKYGGLSRQGIDCSGFVHLTFKSKLGMNLPRTTWMQAKIGQEIRQNDLRVGDLVFFKTGKTSNHVGIYLEKNKFLHASQKKGVTISRLDHIYWRSNYWKSVRI</sequence>
<keyword evidence="5" id="KW-0788">Thiol protease</keyword>
<keyword evidence="7" id="KW-0449">Lipoprotein</keyword>
<dbReference type="InterPro" id="IPR000064">
    <property type="entry name" value="NLP_P60_dom"/>
</dbReference>